<dbReference type="AlphaFoldDB" id="A0A4Y2QVR7"/>
<sequence length="102" mass="11698">MTRLKSDVSHNEFKFCMESVVECNSEVFETVPVKPVVNEIANMSKIMEVEVDNNDIDEFVAENSEELATEEHMELHCVSQQDVVEQCSLNIDRLFILSKSSR</sequence>
<dbReference type="Proteomes" id="UP000499080">
    <property type="component" value="Unassembled WGS sequence"/>
</dbReference>
<proteinExistence type="predicted"/>
<gene>
    <name evidence="1" type="ORF">AVEN_156628_1</name>
</gene>
<accession>A0A4Y2QVR7</accession>
<dbReference type="OrthoDB" id="7422307at2759"/>
<name>A0A4Y2QVR7_ARAVE</name>
<dbReference type="EMBL" id="BGPR01014931">
    <property type="protein sequence ID" value="GBN67310.1"/>
    <property type="molecule type" value="Genomic_DNA"/>
</dbReference>
<evidence type="ECO:0000313" key="1">
    <source>
        <dbReference type="EMBL" id="GBN67310.1"/>
    </source>
</evidence>
<keyword evidence="2" id="KW-1185">Reference proteome</keyword>
<evidence type="ECO:0000313" key="2">
    <source>
        <dbReference type="Proteomes" id="UP000499080"/>
    </source>
</evidence>
<organism evidence="1 2">
    <name type="scientific">Araneus ventricosus</name>
    <name type="common">Orbweaver spider</name>
    <name type="synonym">Epeira ventricosa</name>
    <dbReference type="NCBI Taxonomy" id="182803"/>
    <lineage>
        <taxon>Eukaryota</taxon>
        <taxon>Metazoa</taxon>
        <taxon>Ecdysozoa</taxon>
        <taxon>Arthropoda</taxon>
        <taxon>Chelicerata</taxon>
        <taxon>Arachnida</taxon>
        <taxon>Araneae</taxon>
        <taxon>Araneomorphae</taxon>
        <taxon>Entelegynae</taxon>
        <taxon>Araneoidea</taxon>
        <taxon>Araneidae</taxon>
        <taxon>Araneus</taxon>
    </lineage>
</organism>
<protein>
    <submittedName>
        <fullName evidence="1">Uncharacterized protein</fullName>
    </submittedName>
</protein>
<comment type="caution">
    <text evidence="1">The sequence shown here is derived from an EMBL/GenBank/DDBJ whole genome shotgun (WGS) entry which is preliminary data.</text>
</comment>
<reference evidence="1 2" key="1">
    <citation type="journal article" date="2019" name="Sci. Rep.">
        <title>Orb-weaving spider Araneus ventricosus genome elucidates the spidroin gene catalogue.</title>
        <authorList>
            <person name="Kono N."/>
            <person name="Nakamura H."/>
            <person name="Ohtoshi R."/>
            <person name="Moran D.A.P."/>
            <person name="Shinohara A."/>
            <person name="Yoshida Y."/>
            <person name="Fujiwara M."/>
            <person name="Mori M."/>
            <person name="Tomita M."/>
            <person name="Arakawa K."/>
        </authorList>
    </citation>
    <scope>NUCLEOTIDE SEQUENCE [LARGE SCALE GENOMIC DNA]</scope>
</reference>